<accession>A0AAP0JW10</accession>
<keyword evidence="2" id="KW-1185">Reference proteome</keyword>
<sequence>MRNTRRGTKNTISRIPLTGRFKTNEFFHKEFGEGGGGAGVREVLHEGEGVKLLNMHSWHLDRVAPVSVVKVFIVRRPARYELITGNEDSCSEAKENRKGKRKLEGFC</sequence>
<dbReference type="AlphaFoldDB" id="A0AAP0JW10"/>
<reference evidence="1 2" key="1">
    <citation type="submission" date="2024-01" db="EMBL/GenBank/DDBJ databases">
        <title>Genome assemblies of Stephania.</title>
        <authorList>
            <person name="Yang L."/>
        </authorList>
    </citation>
    <scope>NUCLEOTIDE SEQUENCE [LARGE SCALE GENOMIC DNA]</scope>
    <source>
        <strain evidence="1">JXDWG</strain>
        <tissue evidence="1">Leaf</tissue>
    </source>
</reference>
<proteinExistence type="predicted"/>
<dbReference type="Proteomes" id="UP001419268">
    <property type="component" value="Unassembled WGS sequence"/>
</dbReference>
<comment type="caution">
    <text evidence="1">The sequence shown here is derived from an EMBL/GenBank/DDBJ whole genome shotgun (WGS) entry which is preliminary data.</text>
</comment>
<protein>
    <submittedName>
        <fullName evidence="1">Uncharacterized protein</fullName>
    </submittedName>
</protein>
<organism evidence="1 2">
    <name type="scientific">Stephania cephalantha</name>
    <dbReference type="NCBI Taxonomy" id="152367"/>
    <lineage>
        <taxon>Eukaryota</taxon>
        <taxon>Viridiplantae</taxon>
        <taxon>Streptophyta</taxon>
        <taxon>Embryophyta</taxon>
        <taxon>Tracheophyta</taxon>
        <taxon>Spermatophyta</taxon>
        <taxon>Magnoliopsida</taxon>
        <taxon>Ranunculales</taxon>
        <taxon>Menispermaceae</taxon>
        <taxon>Menispermoideae</taxon>
        <taxon>Cissampelideae</taxon>
        <taxon>Stephania</taxon>
    </lineage>
</organism>
<dbReference type="EMBL" id="JBBNAG010000004">
    <property type="protein sequence ID" value="KAK9140583.1"/>
    <property type="molecule type" value="Genomic_DNA"/>
</dbReference>
<evidence type="ECO:0000313" key="2">
    <source>
        <dbReference type="Proteomes" id="UP001419268"/>
    </source>
</evidence>
<name>A0AAP0JW10_9MAGN</name>
<evidence type="ECO:0000313" key="1">
    <source>
        <dbReference type="EMBL" id="KAK9140583.1"/>
    </source>
</evidence>
<gene>
    <name evidence="1" type="ORF">Scep_010264</name>
</gene>